<dbReference type="Proteomes" id="UP000664303">
    <property type="component" value="Unassembled WGS sequence"/>
</dbReference>
<evidence type="ECO:0000313" key="4">
    <source>
        <dbReference type="Proteomes" id="UP000664303"/>
    </source>
</evidence>
<dbReference type="AlphaFoldDB" id="A0A939DIJ8"/>
<dbReference type="SUPFAM" id="SSF53474">
    <property type="entry name" value="alpha/beta-Hydrolases"/>
    <property type="match status" value="1"/>
</dbReference>
<sequence length="289" mass="31387">MPDNIAPRDFPLMGMQAFSFQSKVMGRTYDIVVRFPMAYLQSPDRRFPALVISDGNRFFGGAASALMAVEAELEEPMILVGVGTPFEEGQAAYNVRRVHEFSPPGWDLKDAFGKTVAQTCEQNDVAKRDCIGGAPRYLTFLSRELLPFLAGGLRVDPEKLTLGGVSAGGYFAAWAMFQEGSPFKNYIISSPAMAYGDGEIFRAESAYAKKHDNLEAGVYLGSGSLELSDAYLEGVGQVASGQARLGGLLRSRDYPGLSLHSEIHQGLGHLDVVPVSYARGLRLLFGKQD</sequence>
<proteinExistence type="inferred from homology"/>
<name>A0A939DIJ8_9GAMM</name>
<dbReference type="Pfam" id="PF00756">
    <property type="entry name" value="Esterase"/>
    <property type="match status" value="1"/>
</dbReference>
<dbReference type="PANTHER" id="PTHR40841:SF2">
    <property type="entry name" value="SIDEROPHORE-DEGRADING ESTERASE (EUROFUNG)"/>
    <property type="match status" value="1"/>
</dbReference>
<dbReference type="Gene3D" id="3.40.50.1820">
    <property type="entry name" value="alpha/beta hydrolase"/>
    <property type="match status" value="1"/>
</dbReference>
<keyword evidence="4" id="KW-1185">Reference proteome</keyword>
<reference evidence="3" key="1">
    <citation type="submission" date="2021-02" db="EMBL/GenBank/DDBJ databases">
        <title>PHA producing bacteria isolated from coastal sediment in Guangdong, Shenzhen.</title>
        <authorList>
            <person name="Zheng W."/>
            <person name="Yu S."/>
            <person name="Huang Y."/>
        </authorList>
    </citation>
    <scope>NUCLEOTIDE SEQUENCE</scope>
    <source>
        <strain evidence="3">TN14-10</strain>
    </source>
</reference>
<evidence type="ECO:0000313" key="3">
    <source>
        <dbReference type="EMBL" id="MBN7798117.1"/>
    </source>
</evidence>
<evidence type="ECO:0000256" key="2">
    <source>
        <dbReference type="ARBA" id="ARBA00022801"/>
    </source>
</evidence>
<dbReference type="InterPro" id="IPR052558">
    <property type="entry name" value="Siderophore_Hydrolase_D"/>
</dbReference>
<dbReference type="PANTHER" id="PTHR40841">
    <property type="entry name" value="SIDEROPHORE TRIACETYLFUSARININE C ESTERASE"/>
    <property type="match status" value="1"/>
</dbReference>
<accession>A0A939DIJ8</accession>
<evidence type="ECO:0000256" key="1">
    <source>
        <dbReference type="ARBA" id="ARBA00005622"/>
    </source>
</evidence>
<gene>
    <name evidence="3" type="ORF">JYP50_16020</name>
</gene>
<protein>
    <submittedName>
        <fullName evidence="3">Alpha/beta hydrolase</fullName>
    </submittedName>
</protein>
<dbReference type="EMBL" id="JAFKCZ010000012">
    <property type="protein sequence ID" value="MBN7798117.1"/>
    <property type="molecule type" value="Genomic_DNA"/>
</dbReference>
<keyword evidence="2 3" id="KW-0378">Hydrolase</keyword>
<dbReference type="InterPro" id="IPR029058">
    <property type="entry name" value="AB_hydrolase_fold"/>
</dbReference>
<dbReference type="InterPro" id="IPR000801">
    <property type="entry name" value="Esterase-like"/>
</dbReference>
<dbReference type="RefSeq" id="WP_206561562.1">
    <property type="nucleotide sequence ID" value="NZ_JAFKCZ010000012.1"/>
</dbReference>
<organism evidence="3 4">
    <name type="scientific">Parahaliea mediterranea</name>
    <dbReference type="NCBI Taxonomy" id="651086"/>
    <lineage>
        <taxon>Bacteria</taxon>
        <taxon>Pseudomonadati</taxon>
        <taxon>Pseudomonadota</taxon>
        <taxon>Gammaproteobacteria</taxon>
        <taxon>Cellvibrionales</taxon>
        <taxon>Halieaceae</taxon>
        <taxon>Parahaliea</taxon>
    </lineage>
</organism>
<dbReference type="GO" id="GO:0016788">
    <property type="term" value="F:hydrolase activity, acting on ester bonds"/>
    <property type="evidence" value="ECO:0007669"/>
    <property type="project" value="TreeGrafter"/>
</dbReference>
<comment type="similarity">
    <text evidence="1">Belongs to the esterase D family.</text>
</comment>
<comment type="caution">
    <text evidence="3">The sequence shown here is derived from an EMBL/GenBank/DDBJ whole genome shotgun (WGS) entry which is preliminary data.</text>
</comment>